<protein>
    <submittedName>
        <fullName evidence="1">Uncharacterized protein</fullName>
    </submittedName>
</protein>
<proteinExistence type="predicted"/>
<evidence type="ECO:0000313" key="1">
    <source>
        <dbReference type="EMBL" id="KAF7821275.1"/>
    </source>
</evidence>
<dbReference type="AlphaFoldDB" id="A0A834THZ2"/>
<organism evidence="1 2">
    <name type="scientific">Senna tora</name>
    <dbReference type="NCBI Taxonomy" id="362788"/>
    <lineage>
        <taxon>Eukaryota</taxon>
        <taxon>Viridiplantae</taxon>
        <taxon>Streptophyta</taxon>
        <taxon>Embryophyta</taxon>
        <taxon>Tracheophyta</taxon>
        <taxon>Spermatophyta</taxon>
        <taxon>Magnoliopsida</taxon>
        <taxon>eudicotyledons</taxon>
        <taxon>Gunneridae</taxon>
        <taxon>Pentapetalae</taxon>
        <taxon>rosids</taxon>
        <taxon>fabids</taxon>
        <taxon>Fabales</taxon>
        <taxon>Fabaceae</taxon>
        <taxon>Caesalpinioideae</taxon>
        <taxon>Cassia clade</taxon>
        <taxon>Senna</taxon>
    </lineage>
</organism>
<sequence length="314" mass="35502">MLGALQRTTRKFVQVTFHVLTGLDVQEGLNLPLFAQTYRFNVALRVAGSASLNIQSYQQMDSRVQMPSLLPFAKSGFQRCKHGRRAPWNMLLDIGDILGSQPGQVVLEVPFSAAPAWRACTLEHALGSFCHSLHARRWPWELSCTYIIVPYPLGDMVLFLHQQRHILWSSVLVEWPLQDRIVFVGVALFRLVPFGPFPSAFCVLKVASSACDYPNSALGEDKVASRTNARMIHFLSPRWQRQGVPPSYYHLSLQRAIASLNTSHTRKFRQFGVLASGDEELQWMARTSKRQDGNTWHQNYQAAACVPKPQLNPD</sequence>
<dbReference type="Proteomes" id="UP000634136">
    <property type="component" value="Unassembled WGS sequence"/>
</dbReference>
<accession>A0A834THZ2</accession>
<name>A0A834THZ2_9FABA</name>
<reference evidence="1" key="1">
    <citation type="submission" date="2020-09" db="EMBL/GenBank/DDBJ databases">
        <title>Genome-Enabled Discovery of Anthraquinone Biosynthesis in Senna tora.</title>
        <authorList>
            <person name="Kang S.-H."/>
            <person name="Pandey R.P."/>
            <person name="Lee C.-M."/>
            <person name="Sim J.-S."/>
            <person name="Jeong J.-T."/>
            <person name="Choi B.-S."/>
            <person name="Jung M."/>
            <person name="Ginzburg D."/>
            <person name="Zhao K."/>
            <person name="Won S.Y."/>
            <person name="Oh T.-J."/>
            <person name="Yu Y."/>
            <person name="Kim N.-H."/>
            <person name="Lee O.R."/>
            <person name="Lee T.-H."/>
            <person name="Bashyal P."/>
            <person name="Kim T.-S."/>
            <person name="Lee W.-H."/>
            <person name="Kawkins C."/>
            <person name="Kim C.-K."/>
            <person name="Kim J.S."/>
            <person name="Ahn B.O."/>
            <person name="Rhee S.Y."/>
            <person name="Sohng J.K."/>
        </authorList>
    </citation>
    <scope>NUCLEOTIDE SEQUENCE</scope>
    <source>
        <tissue evidence="1">Leaf</tissue>
    </source>
</reference>
<gene>
    <name evidence="1" type="ORF">G2W53_026730</name>
</gene>
<comment type="caution">
    <text evidence="1">The sequence shown here is derived from an EMBL/GenBank/DDBJ whole genome shotgun (WGS) entry which is preliminary data.</text>
</comment>
<dbReference type="EMBL" id="JAAIUW010000008">
    <property type="protein sequence ID" value="KAF7821275.1"/>
    <property type="molecule type" value="Genomic_DNA"/>
</dbReference>
<keyword evidence="2" id="KW-1185">Reference proteome</keyword>
<evidence type="ECO:0000313" key="2">
    <source>
        <dbReference type="Proteomes" id="UP000634136"/>
    </source>
</evidence>